<keyword evidence="2" id="KW-1185">Reference proteome</keyword>
<reference evidence="2" key="1">
    <citation type="journal article" date="2019" name="Int. J. Syst. Evol. Microbiol.">
        <title>The Global Catalogue of Microorganisms (GCM) 10K type strain sequencing project: providing services to taxonomists for standard genome sequencing and annotation.</title>
        <authorList>
            <consortium name="The Broad Institute Genomics Platform"/>
            <consortium name="The Broad Institute Genome Sequencing Center for Infectious Disease"/>
            <person name="Wu L."/>
            <person name="Ma J."/>
        </authorList>
    </citation>
    <scope>NUCLEOTIDE SEQUENCE [LARGE SCALE GENOMIC DNA]</scope>
    <source>
        <strain evidence="2">JCM 31319</strain>
    </source>
</reference>
<sequence>MNFLDTILGEILKVFRQEGIEANSDDDLISRLDIRQGTYRELFKDRNEMVRQVVLYDMQEQEKKDQQMLQNAVNPVEEIFLVLQQGIKELRQLNPAYLADLQQHYPEVWQLVVEHLNTYNYHLDLDILNRGILQGYFRKDINLQLVRR</sequence>
<dbReference type="SUPFAM" id="SSF48498">
    <property type="entry name" value="Tetracyclin repressor-like, C-terminal domain"/>
    <property type="match status" value="1"/>
</dbReference>
<proteinExistence type="predicted"/>
<dbReference type="Gene3D" id="1.10.357.10">
    <property type="entry name" value="Tetracycline Repressor, domain 2"/>
    <property type="match status" value="1"/>
</dbReference>
<name>A0ABW3SL09_9BACT</name>
<dbReference type="SUPFAM" id="SSF46689">
    <property type="entry name" value="Homeodomain-like"/>
    <property type="match status" value="1"/>
</dbReference>
<evidence type="ECO:0000313" key="1">
    <source>
        <dbReference type="EMBL" id="MFD1184646.1"/>
    </source>
</evidence>
<organism evidence="1 2">
    <name type="scientific">Pontibacter rugosus</name>
    <dbReference type="NCBI Taxonomy" id="1745966"/>
    <lineage>
        <taxon>Bacteria</taxon>
        <taxon>Pseudomonadati</taxon>
        <taxon>Bacteroidota</taxon>
        <taxon>Cytophagia</taxon>
        <taxon>Cytophagales</taxon>
        <taxon>Hymenobacteraceae</taxon>
        <taxon>Pontibacter</taxon>
    </lineage>
</organism>
<accession>A0ABW3SL09</accession>
<evidence type="ECO:0000313" key="2">
    <source>
        <dbReference type="Proteomes" id="UP001597094"/>
    </source>
</evidence>
<dbReference type="Proteomes" id="UP001597094">
    <property type="component" value="Unassembled WGS sequence"/>
</dbReference>
<dbReference type="EMBL" id="JBHTLD010000002">
    <property type="protein sequence ID" value="MFD1184646.1"/>
    <property type="molecule type" value="Genomic_DNA"/>
</dbReference>
<comment type="caution">
    <text evidence="1">The sequence shown here is derived from an EMBL/GenBank/DDBJ whole genome shotgun (WGS) entry which is preliminary data.</text>
</comment>
<dbReference type="InterPro" id="IPR009057">
    <property type="entry name" value="Homeodomain-like_sf"/>
</dbReference>
<protein>
    <submittedName>
        <fullName evidence="1">TetR/AcrR family transcriptional regulator</fullName>
    </submittedName>
</protein>
<dbReference type="RefSeq" id="WP_377521988.1">
    <property type="nucleotide sequence ID" value="NZ_JBHTLD010000002.1"/>
</dbReference>
<gene>
    <name evidence="1" type="ORF">ACFQ2O_00415</name>
</gene>
<dbReference type="InterPro" id="IPR036271">
    <property type="entry name" value="Tet_transcr_reg_TetR-rel_C_sf"/>
</dbReference>